<sequence>MVTQAELEAAIHEKVGQINTLFVADVSGGCGQAYDVVLVSDQFEGMPTLKRHRFVNDRLKDEIAAMHAFSQKTYTTQQFSELRSKYAHQQPSAMPASGAAAPAPAAPTPHAAPADGVAGSAPPLVAPTPHIAAPSAHAPPGVTSGAAPGVLVPELRLTPDESGPRIGAAGASAIERGSSPVDVHMPQRAPAGVPGISRLHYNRISSVEFWLNLRKELEEQFLHADAMDLDSPGTASPSASRRPPGEAEVERLFEDFFLTQKHHLSASDIARIRDATGMLGMAGA</sequence>
<feature type="region of interest" description="Disordered" evidence="3">
    <location>
        <begin position="83"/>
        <end position="147"/>
    </location>
</feature>
<dbReference type="InterPro" id="IPR002634">
    <property type="entry name" value="BolA"/>
</dbReference>
<dbReference type="InterPro" id="IPR052275">
    <property type="entry name" value="Mt_Fe-S_assembly_factor"/>
</dbReference>
<proteinExistence type="inferred from homology"/>
<accession>A0ABY8EN84</accession>
<comment type="similarity">
    <text evidence="1 2">Belongs to the BolA/IbaG family.</text>
</comment>
<dbReference type="EMBL" id="CP046234">
    <property type="protein sequence ID" value="WFD46996.1"/>
    <property type="molecule type" value="Genomic_DNA"/>
</dbReference>
<dbReference type="Proteomes" id="UP000818624">
    <property type="component" value="Chromosome 1"/>
</dbReference>
<evidence type="ECO:0000313" key="4">
    <source>
        <dbReference type="EMBL" id="WFD46996.1"/>
    </source>
</evidence>
<organism evidence="4 5">
    <name type="scientific">Malassezia furfur</name>
    <name type="common">Pityriasis versicolor infection agent</name>
    <name type="synonym">Pityrosporum furfur</name>
    <dbReference type="NCBI Taxonomy" id="55194"/>
    <lineage>
        <taxon>Eukaryota</taxon>
        <taxon>Fungi</taxon>
        <taxon>Dikarya</taxon>
        <taxon>Basidiomycota</taxon>
        <taxon>Ustilaginomycotina</taxon>
        <taxon>Malasseziomycetes</taxon>
        <taxon>Malasseziales</taxon>
        <taxon>Malasseziaceae</taxon>
        <taxon>Malassezia</taxon>
    </lineage>
</organism>
<dbReference type="Pfam" id="PF01722">
    <property type="entry name" value="BolA"/>
    <property type="match status" value="1"/>
</dbReference>
<protein>
    <recommendedName>
        <fullName evidence="6">Bola-like protein</fullName>
    </recommendedName>
</protein>
<dbReference type="InterPro" id="IPR036065">
    <property type="entry name" value="BolA-like_sf"/>
</dbReference>
<feature type="compositionally biased region" description="Low complexity" evidence="3">
    <location>
        <begin position="91"/>
        <end position="114"/>
    </location>
</feature>
<dbReference type="Gene3D" id="3.30.300.90">
    <property type="entry name" value="BolA-like"/>
    <property type="match status" value="1"/>
</dbReference>
<reference evidence="4 5" key="1">
    <citation type="journal article" date="2020" name="Elife">
        <title>Loss of centromere function drives karyotype evolution in closely related Malassezia species.</title>
        <authorList>
            <person name="Sankaranarayanan S.R."/>
            <person name="Ianiri G."/>
            <person name="Coelho M.A."/>
            <person name="Reza M.H."/>
            <person name="Thimmappa B.C."/>
            <person name="Ganguly P."/>
            <person name="Vadnala R.N."/>
            <person name="Sun S."/>
            <person name="Siddharthan R."/>
            <person name="Tellgren-Roth C."/>
            <person name="Dawson T.L."/>
            <person name="Heitman J."/>
            <person name="Sanyal K."/>
        </authorList>
    </citation>
    <scope>NUCLEOTIDE SEQUENCE [LARGE SCALE GENOMIC DNA]</scope>
    <source>
        <strain evidence="4">CBS14141</strain>
    </source>
</reference>
<evidence type="ECO:0000256" key="2">
    <source>
        <dbReference type="RuleBase" id="RU003860"/>
    </source>
</evidence>
<evidence type="ECO:0008006" key="6">
    <source>
        <dbReference type="Google" id="ProtNLM"/>
    </source>
</evidence>
<evidence type="ECO:0000256" key="1">
    <source>
        <dbReference type="ARBA" id="ARBA00005578"/>
    </source>
</evidence>
<dbReference type="PANTHER" id="PTHR46188:SF1">
    <property type="entry name" value="BOLA-LIKE PROTEIN 3"/>
    <property type="match status" value="1"/>
</dbReference>
<evidence type="ECO:0000313" key="5">
    <source>
        <dbReference type="Proteomes" id="UP000818624"/>
    </source>
</evidence>
<gene>
    <name evidence="4" type="ORF">GLX27_001640</name>
</gene>
<keyword evidence="5" id="KW-1185">Reference proteome</keyword>
<evidence type="ECO:0000256" key="3">
    <source>
        <dbReference type="SAM" id="MobiDB-lite"/>
    </source>
</evidence>
<dbReference type="SUPFAM" id="SSF82657">
    <property type="entry name" value="BolA-like"/>
    <property type="match status" value="1"/>
</dbReference>
<feature type="compositionally biased region" description="Low complexity" evidence="3">
    <location>
        <begin position="127"/>
        <end position="140"/>
    </location>
</feature>
<name>A0ABY8EN84_MALFU</name>
<dbReference type="PANTHER" id="PTHR46188">
    <property type="entry name" value="BOLA-LIKE PROTEIN 3"/>
    <property type="match status" value="1"/>
</dbReference>